<protein>
    <submittedName>
        <fullName evidence="2">Uncharacterized protein</fullName>
    </submittedName>
</protein>
<keyword evidence="1" id="KW-0472">Membrane</keyword>
<dbReference type="EMBL" id="JACXVP010000008">
    <property type="protein sequence ID" value="KAG5592482.1"/>
    <property type="molecule type" value="Genomic_DNA"/>
</dbReference>
<keyword evidence="1" id="KW-0812">Transmembrane</keyword>
<accession>A0A9J5XXL1</accession>
<name>A0A9J5XXL1_SOLCO</name>
<feature type="transmembrane region" description="Helical" evidence="1">
    <location>
        <begin position="36"/>
        <end position="56"/>
    </location>
</feature>
<comment type="caution">
    <text evidence="2">The sequence shown here is derived from an EMBL/GenBank/DDBJ whole genome shotgun (WGS) entry which is preliminary data.</text>
</comment>
<dbReference type="AlphaFoldDB" id="A0A9J5XXL1"/>
<dbReference type="Proteomes" id="UP000824120">
    <property type="component" value="Chromosome 8"/>
</dbReference>
<evidence type="ECO:0000313" key="2">
    <source>
        <dbReference type="EMBL" id="KAG5592482.1"/>
    </source>
</evidence>
<sequence length="62" mass="7438">MECYFFTCRRLQFDSRLPITVAASHPHHEPNKKKQVHYWVLASAAYLSWIALFKLYKVRIVK</sequence>
<proteinExistence type="predicted"/>
<organism evidence="2 3">
    <name type="scientific">Solanum commersonii</name>
    <name type="common">Commerson's wild potato</name>
    <name type="synonym">Commerson's nightshade</name>
    <dbReference type="NCBI Taxonomy" id="4109"/>
    <lineage>
        <taxon>Eukaryota</taxon>
        <taxon>Viridiplantae</taxon>
        <taxon>Streptophyta</taxon>
        <taxon>Embryophyta</taxon>
        <taxon>Tracheophyta</taxon>
        <taxon>Spermatophyta</taxon>
        <taxon>Magnoliopsida</taxon>
        <taxon>eudicotyledons</taxon>
        <taxon>Gunneridae</taxon>
        <taxon>Pentapetalae</taxon>
        <taxon>asterids</taxon>
        <taxon>lamiids</taxon>
        <taxon>Solanales</taxon>
        <taxon>Solanaceae</taxon>
        <taxon>Solanoideae</taxon>
        <taxon>Solaneae</taxon>
        <taxon>Solanum</taxon>
    </lineage>
</organism>
<evidence type="ECO:0000313" key="3">
    <source>
        <dbReference type="Proteomes" id="UP000824120"/>
    </source>
</evidence>
<gene>
    <name evidence="2" type="ORF">H5410_042996</name>
</gene>
<keyword evidence="3" id="KW-1185">Reference proteome</keyword>
<evidence type="ECO:0000256" key="1">
    <source>
        <dbReference type="SAM" id="Phobius"/>
    </source>
</evidence>
<reference evidence="2 3" key="1">
    <citation type="submission" date="2020-09" db="EMBL/GenBank/DDBJ databases">
        <title>De no assembly of potato wild relative species, Solanum commersonii.</title>
        <authorList>
            <person name="Cho K."/>
        </authorList>
    </citation>
    <scope>NUCLEOTIDE SEQUENCE [LARGE SCALE GENOMIC DNA]</scope>
    <source>
        <strain evidence="2">LZ3.2</strain>
        <tissue evidence="2">Leaf</tissue>
    </source>
</reference>
<keyword evidence="1" id="KW-1133">Transmembrane helix</keyword>